<protein>
    <recommendedName>
        <fullName evidence="6">Zn(2)-C6 fungal-type domain-containing protein</fullName>
    </recommendedName>
</protein>
<keyword evidence="2" id="KW-0805">Transcription regulation</keyword>
<evidence type="ECO:0000313" key="8">
    <source>
        <dbReference type="Proteomes" id="UP000799324"/>
    </source>
</evidence>
<dbReference type="GO" id="GO:0008270">
    <property type="term" value="F:zinc ion binding"/>
    <property type="evidence" value="ECO:0007669"/>
    <property type="project" value="InterPro"/>
</dbReference>
<dbReference type="InterPro" id="IPR001138">
    <property type="entry name" value="Zn2Cys6_DnaBD"/>
</dbReference>
<dbReference type="PANTHER" id="PTHR47840">
    <property type="entry name" value="ZN(II)2CYS6 TRANSCRIPTION FACTOR (EUROFUNG)-RELATED"/>
    <property type="match status" value="1"/>
</dbReference>
<evidence type="ECO:0000259" key="6">
    <source>
        <dbReference type="PROSITE" id="PS50048"/>
    </source>
</evidence>
<dbReference type="CDD" id="cd12148">
    <property type="entry name" value="fungal_TF_MHR"/>
    <property type="match status" value="1"/>
</dbReference>
<name>A0A6A6TCV2_9PLEO</name>
<accession>A0A6A6TCV2</accession>
<evidence type="ECO:0000256" key="1">
    <source>
        <dbReference type="ARBA" id="ARBA00022723"/>
    </source>
</evidence>
<dbReference type="PROSITE" id="PS50048">
    <property type="entry name" value="ZN2_CY6_FUNGAL_2"/>
    <property type="match status" value="1"/>
</dbReference>
<keyword evidence="3" id="KW-0804">Transcription</keyword>
<sequence>MDFDDDASAHLSSPEPPAKRRRLRKGTTSCWGCKKRKVKCKFDATSDTVCVACRRRGATCVSQERPEEELDAQIYNEGNGNPLLGRIQRVENLLGRLVAAGDHVERNVASSSRTSQTLLSHLSPSSDYYSHTSLHVSPQPFPTVDELVPSPDPGQLEDSNGIGPREAPTAGTLKLSEDLVAAFPPQEDIDVFCKSNYIATFYCYQIFTDGGDRPEHEAFDFVNTIARVPDPRTTPPILIAKRMIIFALFLQYFQTRQTHGLTEHPSTLTDRLLNTAMHAISTHEDFITSRNCIEGLECLILEGVFQFNGGNLRRAWLSFRKAMVFAQLMRIDLPNPPHVQILDPLTKAIPKYVWFRIVYMDSYLSLMLGLPHGGQETNLEDEQPAKLPTCKLKQAHTLVARRVLDRNRRSCANDFTETRSIDRELLAVASDLPEQYWTTPDFPNLQQNTREALWETMRLSDHLHHYNLVHLLHLPYLLSSQSDEDHTYAKITCVSASREILRRVIAFRNFCRNRISVYCRTADFCALMAGMTILLAHIDSHRLEAEDWRAHQRLSDRALVEQLLQTLETVGIHTNDRLTHQSAEHLRRLLKIESDTARNKSSSARDTVNTLEQDCRELRLSIPYFGIINIGGNGITRNRQTEPSLPVVSGVLHAAETPDRDFTAVGSSDTLPPVSNLPSTSAQPTSSNSISHDFDHSQLYPGLAAGVDDWAFQGVDAAFFNSLMLGTTDWNPVPDGNL</sequence>
<keyword evidence="1" id="KW-0479">Metal-binding</keyword>
<feature type="region of interest" description="Disordered" evidence="5">
    <location>
        <begin position="140"/>
        <end position="169"/>
    </location>
</feature>
<evidence type="ECO:0000256" key="5">
    <source>
        <dbReference type="SAM" id="MobiDB-lite"/>
    </source>
</evidence>
<evidence type="ECO:0000313" key="7">
    <source>
        <dbReference type="EMBL" id="KAF2657845.1"/>
    </source>
</evidence>
<evidence type="ECO:0000256" key="2">
    <source>
        <dbReference type="ARBA" id="ARBA00023015"/>
    </source>
</evidence>
<feature type="region of interest" description="Disordered" evidence="5">
    <location>
        <begin position="1"/>
        <end position="21"/>
    </location>
</feature>
<proteinExistence type="predicted"/>
<keyword evidence="8" id="KW-1185">Reference proteome</keyword>
<dbReference type="GO" id="GO:0003677">
    <property type="term" value="F:DNA binding"/>
    <property type="evidence" value="ECO:0007669"/>
    <property type="project" value="InterPro"/>
</dbReference>
<dbReference type="CDD" id="cd00067">
    <property type="entry name" value="GAL4"/>
    <property type="match status" value="1"/>
</dbReference>
<evidence type="ECO:0000256" key="4">
    <source>
        <dbReference type="ARBA" id="ARBA00023242"/>
    </source>
</evidence>
<dbReference type="Proteomes" id="UP000799324">
    <property type="component" value="Unassembled WGS sequence"/>
</dbReference>
<dbReference type="EMBL" id="MU004321">
    <property type="protein sequence ID" value="KAF2657845.1"/>
    <property type="molecule type" value="Genomic_DNA"/>
</dbReference>
<dbReference type="Pfam" id="PF00172">
    <property type="entry name" value="Zn_clus"/>
    <property type="match status" value="1"/>
</dbReference>
<dbReference type="InterPro" id="IPR036864">
    <property type="entry name" value="Zn2-C6_fun-type_DNA-bd_sf"/>
</dbReference>
<dbReference type="PROSITE" id="PS00463">
    <property type="entry name" value="ZN2_CY6_FUNGAL_1"/>
    <property type="match status" value="1"/>
</dbReference>
<reference evidence="7" key="1">
    <citation type="journal article" date="2020" name="Stud. Mycol.">
        <title>101 Dothideomycetes genomes: a test case for predicting lifestyles and emergence of pathogens.</title>
        <authorList>
            <person name="Haridas S."/>
            <person name="Albert R."/>
            <person name="Binder M."/>
            <person name="Bloem J."/>
            <person name="Labutti K."/>
            <person name="Salamov A."/>
            <person name="Andreopoulos B."/>
            <person name="Baker S."/>
            <person name="Barry K."/>
            <person name="Bills G."/>
            <person name="Bluhm B."/>
            <person name="Cannon C."/>
            <person name="Castanera R."/>
            <person name="Culley D."/>
            <person name="Daum C."/>
            <person name="Ezra D."/>
            <person name="Gonzalez J."/>
            <person name="Henrissat B."/>
            <person name="Kuo A."/>
            <person name="Liang C."/>
            <person name="Lipzen A."/>
            <person name="Lutzoni F."/>
            <person name="Magnuson J."/>
            <person name="Mondo S."/>
            <person name="Nolan M."/>
            <person name="Ohm R."/>
            <person name="Pangilinan J."/>
            <person name="Park H.-J."/>
            <person name="Ramirez L."/>
            <person name="Alfaro M."/>
            <person name="Sun H."/>
            <person name="Tritt A."/>
            <person name="Yoshinaga Y."/>
            <person name="Zwiers L.-H."/>
            <person name="Turgeon B."/>
            <person name="Goodwin S."/>
            <person name="Spatafora J."/>
            <person name="Crous P."/>
            <person name="Grigoriev I."/>
        </authorList>
    </citation>
    <scope>NUCLEOTIDE SEQUENCE</scope>
    <source>
        <strain evidence="7">CBS 122681</strain>
    </source>
</reference>
<dbReference type="Pfam" id="PF04082">
    <property type="entry name" value="Fungal_trans"/>
    <property type="match status" value="1"/>
</dbReference>
<feature type="domain" description="Zn(2)-C6 fungal-type" evidence="6">
    <location>
        <begin position="29"/>
        <end position="62"/>
    </location>
</feature>
<keyword evidence="4" id="KW-0539">Nucleus</keyword>
<evidence type="ECO:0000256" key="3">
    <source>
        <dbReference type="ARBA" id="ARBA00023163"/>
    </source>
</evidence>
<feature type="compositionally biased region" description="Polar residues" evidence="5">
    <location>
        <begin position="676"/>
        <end position="691"/>
    </location>
</feature>
<dbReference type="InterPro" id="IPR007219">
    <property type="entry name" value="XnlR_reg_dom"/>
</dbReference>
<dbReference type="AlphaFoldDB" id="A0A6A6TCV2"/>
<feature type="region of interest" description="Disordered" evidence="5">
    <location>
        <begin position="661"/>
        <end position="693"/>
    </location>
</feature>
<gene>
    <name evidence="7" type="ORF">K491DRAFT_654167</name>
</gene>
<organism evidence="7 8">
    <name type="scientific">Lophiostoma macrostomum CBS 122681</name>
    <dbReference type="NCBI Taxonomy" id="1314788"/>
    <lineage>
        <taxon>Eukaryota</taxon>
        <taxon>Fungi</taxon>
        <taxon>Dikarya</taxon>
        <taxon>Ascomycota</taxon>
        <taxon>Pezizomycotina</taxon>
        <taxon>Dothideomycetes</taxon>
        <taxon>Pleosporomycetidae</taxon>
        <taxon>Pleosporales</taxon>
        <taxon>Lophiostomataceae</taxon>
        <taxon>Lophiostoma</taxon>
    </lineage>
</organism>
<dbReference type="GO" id="GO:0006351">
    <property type="term" value="P:DNA-templated transcription"/>
    <property type="evidence" value="ECO:0007669"/>
    <property type="project" value="InterPro"/>
</dbReference>
<dbReference type="SUPFAM" id="SSF57701">
    <property type="entry name" value="Zn2/Cys6 DNA-binding domain"/>
    <property type="match status" value="1"/>
</dbReference>
<dbReference type="OrthoDB" id="5392779at2759"/>
<dbReference type="PANTHER" id="PTHR47840:SF1">
    <property type="entry name" value="ZN(II)2CYS6 TRANSCRIPTION FACTOR (EUROFUNG)"/>
    <property type="match status" value="1"/>
</dbReference>
<dbReference type="Gene3D" id="4.10.240.10">
    <property type="entry name" value="Zn(2)-C6 fungal-type DNA-binding domain"/>
    <property type="match status" value="1"/>
</dbReference>
<dbReference type="GO" id="GO:0000981">
    <property type="term" value="F:DNA-binding transcription factor activity, RNA polymerase II-specific"/>
    <property type="evidence" value="ECO:0007669"/>
    <property type="project" value="InterPro"/>
</dbReference>